<protein>
    <submittedName>
        <fullName evidence="2">Uncharacterized protein</fullName>
    </submittedName>
</protein>
<gene>
    <name evidence="2" type="ORF">PVK06_047912</name>
</gene>
<proteinExistence type="predicted"/>
<evidence type="ECO:0000313" key="3">
    <source>
        <dbReference type="Proteomes" id="UP001358586"/>
    </source>
</evidence>
<evidence type="ECO:0000313" key="2">
    <source>
        <dbReference type="EMBL" id="KAK5771676.1"/>
    </source>
</evidence>
<accession>A0ABR0MEI9</accession>
<comment type="caution">
    <text evidence="2">The sequence shown here is derived from an EMBL/GenBank/DDBJ whole genome shotgun (WGS) entry which is preliminary data.</text>
</comment>
<reference evidence="2 3" key="1">
    <citation type="submission" date="2023-03" db="EMBL/GenBank/DDBJ databases">
        <title>WGS of Gossypium arboreum.</title>
        <authorList>
            <person name="Yu D."/>
        </authorList>
    </citation>
    <scope>NUCLEOTIDE SEQUENCE [LARGE SCALE GENOMIC DNA]</scope>
    <source>
        <tissue evidence="2">Leaf</tissue>
    </source>
</reference>
<keyword evidence="3" id="KW-1185">Reference proteome</keyword>
<organism evidence="2 3">
    <name type="scientific">Gossypium arboreum</name>
    <name type="common">Tree cotton</name>
    <name type="synonym">Gossypium nanking</name>
    <dbReference type="NCBI Taxonomy" id="29729"/>
    <lineage>
        <taxon>Eukaryota</taxon>
        <taxon>Viridiplantae</taxon>
        <taxon>Streptophyta</taxon>
        <taxon>Embryophyta</taxon>
        <taxon>Tracheophyta</taxon>
        <taxon>Spermatophyta</taxon>
        <taxon>Magnoliopsida</taxon>
        <taxon>eudicotyledons</taxon>
        <taxon>Gunneridae</taxon>
        <taxon>Pentapetalae</taxon>
        <taxon>rosids</taxon>
        <taxon>malvids</taxon>
        <taxon>Malvales</taxon>
        <taxon>Malvaceae</taxon>
        <taxon>Malvoideae</taxon>
        <taxon>Gossypium</taxon>
    </lineage>
</organism>
<name>A0ABR0MEI9_GOSAR</name>
<dbReference type="Proteomes" id="UP001358586">
    <property type="component" value="Chromosome 13"/>
</dbReference>
<evidence type="ECO:0000256" key="1">
    <source>
        <dbReference type="SAM" id="MobiDB-lite"/>
    </source>
</evidence>
<sequence length="183" mass="20602">MSSSRGKKAAVPASKKLKGASSSAGPTAKIRHPFLQFPCGPYEELFQILQARHFIVGHCIDWPRISPPAQHPRIRYGLGLYTEEFTEENDLDALTRHIHFSPSKCWHTLDLGAASYNPSRSKVSALPPSMRYLQAILAHTITERRESTGVINTHNAYFLWCMLHGHVIDLAYSIVLEIQHQTD</sequence>
<dbReference type="EMBL" id="JARKNE010000013">
    <property type="protein sequence ID" value="KAK5771676.1"/>
    <property type="molecule type" value="Genomic_DNA"/>
</dbReference>
<feature type="region of interest" description="Disordered" evidence="1">
    <location>
        <begin position="1"/>
        <end position="26"/>
    </location>
</feature>